<dbReference type="GO" id="GO:0043565">
    <property type="term" value="F:sequence-specific DNA binding"/>
    <property type="evidence" value="ECO:0007669"/>
    <property type="project" value="TreeGrafter"/>
</dbReference>
<name>A0AAN9FSP9_CROPI</name>
<comment type="caution">
    <text evidence="4">The sequence shown here is derived from an EMBL/GenBank/DDBJ whole genome shotgun (WGS) entry which is preliminary data.</text>
</comment>
<dbReference type="GO" id="GO:0005634">
    <property type="term" value="C:nucleus"/>
    <property type="evidence" value="ECO:0007669"/>
    <property type="project" value="TreeGrafter"/>
</dbReference>
<feature type="compositionally biased region" description="Acidic residues" evidence="2">
    <location>
        <begin position="178"/>
        <end position="191"/>
    </location>
</feature>
<evidence type="ECO:0000259" key="3">
    <source>
        <dbReference type="PROSITE" id="PS50006"/>
    </source>
</evidence>
<dbReference type="InterPro" id="IPR008984">
    <property type="entry name" value="SMAD_FHA_dom_sf"/>
</dbReference>
<dbReference type="InterPro" id="IPR000253">
    <property type="entry name" value="FHA_dom"/>
</dbReference>
<dbReference type="Proteomes" id="UP001372338">
    <property type="component" value="Unassembled WGS sequence"/>
</dbReference>
<gene>
    <name evidence="4" type="ORF">RIF29_10364</name>
</gene>
<reference evidence="4 5" key="1">
    <citation type="submission" date="2024-01" db="EMBL/GenBank/DDBJ databases">
        <title>The genomes of 5 underutilized Papilionoideae crops provide insights into root nodulation and disease resistanc.</title>
        <authorList>
            <person name="Yuan L."/>
        </authorList>
    </citation>
    <scope>NUCLEOTIDE SEQUENCE [LARGE SCALE GENOMIC DNA]</scope>
    <source>
        <strain evidence="4">ZHUSHIDOU_FW_LH</strain>
        <tissue evidence="4">Leaf</tissue>
    </source>
</reference>
<dbReference type="CDD" id="cd22701">
    <property type="entry name" value="FHA_FKH1-like"/>
    <property type="match status" value="1"/>
</dbReference>
<evidence type="ECO:0000313" key="5">
    <source>
        <dbReference type="Proteomes" id="UP001372338"/>
    </source>
</evidence>
<sequence length="232" mass="25406">MSNIAISGTAGTGHEDKTGFAKLLENFEFYMKTCAIVLGRNSKKSSVDIDLSRLGGGMKISRHHACIFFDFTHHQFCIDVLGRSGCLVKGIRHLPRNPPVKLDSEDLIQIGAIKFYFIFPVITFSRNSVLPSHRPNHGVMLTPVPGAAYSLRYNYHLAAASAAAFKANTSVKNRRMDDYDDDYDDEDDDDGVGSGGNNKKKGKNDTYECSKGKVLMVGACSSCKDLLDEALG</sequence>
<dbReference type="PANTHER" id="PTHR21712">
    <property type="entry name" value="PRE-RRNA-PROCESSING PROTEIN FHL1"/>
    <property type="match status" value="1"/>
</dbReference>
<organism evidence="4 5">
    <name type="scientific">Crotalaria pallida</name>
    <name type="common">Smooth rattlebox</name>
    <name type="synonym">Crotalaria striata</name>
    <dbReference type="NCBI Taxonomy" id="3830"/>
    <lineage>
        <taxon>Eukaryota</taxon>
        <taxon>Viridiplantae</taxon>
        <taxon>Streptophyta</taxon>
        <taxon>Embryophyta</taxon>
        <taxon>Tracheophyta</taxon>
        <taxon>Spermatophyta</taxon>
        <taxon>Magnoliopsida</taxon>
        <taxon>eudicotyledons</taxon>
        <taxon>Gunneridae</taxon>
        <taxon>Pentapetalae</taxon>
        <taxon>rosids</taxon>
        <taxon>fabids</taxon>
        <taxon>Fabales</taxon>
        <taxon>Fabaceae</taxon>
        <taxon>Papilionoideae</taxon>
        <taxon>50 kb inversion clade</taxon>
        <taxon>genistoids sensu lato</taxon>
        <taxon>core genistoids</taxon>
        <taxon>Crotalarieae</taxon>
        <taxon>Crotalaria</taxon>
    </lineage>
</organism>
<evidence type="ECO:0000256" key="2">
    <source>
        <dbReference type="SAM" id="MobiDB-lite"/>
    </source>
</evidence>
<dbReference type="AlphaFoldDB" id="A0AAN9FSP9"/>
<dbReference type="SMART" id="SM00240">
    <property type="entry name" value="FHA"/>
    <property type="match status" value="1"/>
</dbReference>
<dbReference type="PANTHER" id="PTHR21712:SF29">
    <property type="entry name" value="PRE-RRNA-PROCESSING PROTEIN FHL1"/>
    <property type="match status" value="1"/>
</dbReference>
<evidence type="ECO:0000256" key="1">
    <source>
        <dbReference type="ARBA" id="ARBA00023242"/>
    </source>
</evidence>
<dbReference type="EMBL" id="JAYWIO010000002">
    <property type="protein sequence ID" value="KAK7281954.1"/>
    <property type="molecule type" value="Genomic_DNA"/>
</dbReference>
<dbReference type="GO" id="GO:0060962">
    <property type="term" value="P:regulation of ribosomal protein gene transcription by RNA polymerase II"/>
    <property type="evidence" value="ECO:0007669"/>
    <property type="project" value="InterPro"/>
</dbReference>
<dbReference type="Pfam" id="PF00498">
    <property type="entry name" value="FHA"/>
    <property type="match status" value="1"/>
</dbReference>
<dbReference type="PROSITE" id="PS50006">
    <property type="entry name" value="FHA_DOMAIN"/>
    <property type="match status" value="1"/>
</dbReference>
<proteinExistence type="predicted"/>
<protein>
    <recommendedName>
        <fullName evidence="3">FHA domain-containing protein</fullName>
    </recommendedName>
</protein>
<evidence type="ECO:0000313" key="4">
    <source>
        <dbReference type="EMBL" id="KAK7281954.1"/>
    </source>
</evidence>
<feature type="domain" description="FHA" evidence="3">
    <location>
        <begin position="36"/>
        <end position="93"/>
    </location>
</feature>
<dbReference type="InterPro" id="IPR045178">
    <property type="entry name" value="Fhl1/FHA1"/>
</dbReference>
<keyword evidence="5" id="KW-1185">Reference proteome</keyword>
<dbReference type="SUPFAM" id="SSF49879">
    <property type="entry name" value="SMAD/FHA domain"/>
    <property type="match status" value="1"/>
</dbReference>
<feature type="region of interest" description="Disordered" evidence="2">
    <location>
        <begin position="176"/>
        <end position="206"/>
    </location>
</feature>
<keyword evidence="1" id="KW-0539">Nucleus</keyword>
<dbReference type="Gene3D" id="2.60.200.20">
    <property type="match status" value="1"/>
</dbReference>
<accession>A0AAN9FSP9</accession>